<dbReference type="EMBL" id="BAABFT010000017">
    <property type="protein sequence ID" value="GAA4336489.1"/>
    <property type="molecule type" value="Genomic_DNA"/>
</dbReference>
<reference evidence="4" key="1">
    <citation type="journal article" date="2019" name="Int. J. Syst. Evol. Microbiol.">
        <title>The Global Catalogue of Microorganisms (GCM) 10K type strain sequencing project: providing services to taxonomists for standard genome sequencing and annotation.</title>
        <authorList>
            <consortium name="The Broad Institute Genomics Platform"/>
            <consortium name="The Broad Institute Genome Sequencing Center for Infectious Disease"/>
            <person name="Wu L."/>
            <person name="Ma J."/>
        </authorList>
    </citation>
    <scope>NUCLEOTIDE SEQUENCE [LARGE SCALE GENOMIC DNA]</scope>
    <source>
        <strain evidence="4">JCM 17705</strain>
    </source>
</reference>
<sequence>MKDELIEHIKAELSDLDFDYRPGAWEEFQERKHKRNKIILWRRALSAAAILVIAFLLLPGKIAKQDDKNDAQVAAVIQKTNPQTSQAIVPQAIVESQQTIKHAEAPIVTKPQFVRHTNPVVKAQVINIEDNASVTPSTADTQQYIATVPVTANTGNITPSVVKTPARKKMSMEEYLEKEAQLTRKQQPVTTGEKKWSFGLMVGQALDTRSKTNLNLGTQVSYAINNKLAISTGINYNELGGAKKISPAAGIMDKNARMLDGAEASMAGIDIPLELQYKVNKKIYARVGVSAYSILSQQQSLKYSQQLSVVNTYFDGAGQQRIETVSRTEVSTEAVPDEKLKQNKYVGLYNLSVGFQQKINNRNTLSFEPYVKVPVSGYSEQKLNLVQGGLRIKVDF</sequence>
<keyword evidence="1" id="KW-0812">Transmembrane</keyword>
<dbReference type="RefSeq" id="WP_345213479.1">
    <property type="nucleotide sequence ID" value="NZ_BAABFT010000017.1"/>
</dbReference>
<accession>A0ABP8HAN8</accession>
<keyword evidence="1" id="KW-0472">Membrane</keyword>
<evidence type="ECO:0000259" key="2">
    <source>
        <dbReference type="Pfam" id="PF13568"/>
    </source>
</evidence>
<dbReference type="InterPro" id="IPR025665">
    <property type="entry name" value="Beta-barrel_OMP_2"/>
</dbReference>
<feature type="transmembrane region" description="Helical" evidence="1">
    <location>
        <begin position="40"/>
        <end position="58"/>
    </location>
</feature>
<name>A0ABP8HAN8_9SPHI</name>
<gene>
    <name evidence="3" type="ORF">GCM10023149_45330</name>
</gene>
<organism evidence="3 4">
    <name type="scientific">Mucilaginibacter gynuensis</name>
    <dbReference type="NCBI Taxonomy" id="1302236"/>
    <lineage>
        <taxon>Bacteria</taxon>
        <taxon>Pseudomonadati</taxon>
        <taxon>Bacteroidota</taxon>
        <taxon>Sphingobacteriia</taxon>
        <taxon>Sphingobacteriales</taxon>
        <taxon>Sphingobacteriaceae</taxon>
        <taxon>Mucilaginibacter</taxon>
    </lineage>
</organism>
<feature type="domain" description="Outer membrane protein beta-barrel" evidence="2">
    <location>
        <begin position="205"/>
        <end position="305"/>
    </location>
</feature>
<dbReference type="Pfam" id="PF13568">
    <property type="entry name" value="OMP_b-brl_2"/>
    <property type="match status" value="1"/>
</dbReference>
<proteinExistence type="predicted"/>
<keyword evidence="4" id="KW-1185">Reference proteome</keyword>
<protein>
    <recommendedName>
        <fullName evidence="2">Outer membrane protein beta-barrel domain-containing protein</fullName>
    </recommendedName>
</protein>
<dbReference type="Proteomes" id="UP001500582">
    <property type="component" value="Unassembled WGS sequence"/>
</dbReference>
<keyword evidence="1" id="KW-1133">Transmembrane helix</keyword>
<comment type="caution">
    <text evidence="3">The sequence shown here is derived from an EMBL/GenBank/DDBJ whole genome shotgun (WGS) entry which is preliminary data.</text>
</comment>
<evidence type="ECO:0000313" key="4">
    <source>
        <dbReference type="Proteomes" id="UP001500582"/>
    </source>
</evidence>
<evidence type="ECO:0000313" key="3">
    <source>
        <dbReference type="EMBL" id="GAA4336489.1"/>
    </source>
</evidence>
<evidence type="ECO:0000256" key="1">
    <source>
        <dbReference type="SAM" id="Phobius"/>
    </source>
</evidence>